<keyword evidence="2" id="KW-1185">Reference proteome</keyword>
<reference evidence="1" key="1">
    <citation type="submission" date="2023-08" db="EMBL/GenBank/DDBJ databases">
        <title>Functional and genomic diversity of the sorghum phyllosphere microbiome.</title>
        <authorList>
            <person name="Shade A."/>
        </authorList>
    </citation>
    <scope>NUCLEOTIDE SEQUENCE</scope>
    <source>
        <strain evidence="1">SORGH_AS_0885</strain>
    </source>
</reference>
<gene>
    <name evidence="1" type="ORF">QE364_002454</name>
</gene>
<proteinExistence type="predicted"/>
<accession>A0ACC6IJ77</accession>
<comment type="caution">
    <text evidence="1">The sequence shown here is derived from an EMBL/GenBank/DDBJ whole genome shotgun (WGS) entry which is preliminary data.</text>
</comment>
<dbReference type="Proteomes" id="UP001261666">
    <property type="component" value="Unassembled WGS sequence"/>
</dbReference>
<evidence type="ECO:0000313" key="2">
    <source>
        <dbReference type="Proteomes" id="UP001261666"/>
    </source>
</evidence>
<dbReference type="EMBL" id="JAVIZJ010000006">
    <property type="protein sequence ID" value="MDR6210739.1"/>
    <property type="molecule type" value="Genomic_DNA"/>
</dbReference>
<organism evidence="1 2">
    <name type="scientific">Nocardioides zeae</name>
    <dbReference type="NCBI Taxonomy" id="1457234"/>
    <lineage>
        <taxon>Bacteria</taxon>
        <taxon>Bacillati</taxon>
        <taxon>Actinomycetota</taxon>
        <taxon>Actinomycetes</taxon>
        <taxon>Propionibacteriales</taxon>
        <taxon>Nocardioidaceae</taxon>
        <taxon>Nocardioides</taxon>
    </lineage>
</organism>
<protein>
    <submittedName>
        <fullName evidence="1">Iron(III) transport system ATP-binding protein</fullName>
    </submittedName>
</protein>
<sequence length="374" mass="40708">MASVSITSLTKRFGGPRSDAVIDDLQLEIPQGELLVLLGASGCGKTTTLRCLAGLESPTSGRIELAGNAVFDSERRVELPAEKRSIGMVFQSYALWPHKTVRKNIAYPLKVRKIKEGLRDGWVEEVADLVDCGHLLDRYPSQLSGGQQQRVALARGIVARPDLVLFDEPLSNLDAKLRMQVRADLHELHERIGFTSVFVTHDQDEALALADRIAIMRAGRIEQCATPDTVFEEPATDYVAEFMGMSNRLSLTRGVDGWSASGGAPVRLPVAADVDELTVRVRPEHLMIRGGQDVLHGHEVPARVNGTVYGGSHVDVSLEADGRRLQARVETGTPGSRAAAGDRVVVEIDTARARYFDPTTERAVVHAPMPEVVA</sequence>
<name>A0ACC6IJ77_9ACTN</name>
<evidence type="ECO:0000313" key="1">
    <source>
        <dbReference type="EMBL" id="MDR6210739.1"/>
    </source>
</evidence>
<keyword evidence="1" id="KW-0547">Nucleotide-binding</keyword>
<keyword evidence="1" id="KW-0067">ATP-binding</keyword>